<dbReference type="PANTHER" id="PTHR30055:SF151">
    <property type="entry name" value="TRANSCRIPTIONAL REGULATORY PROTEIN"/>
    <property type="match status" value="1"/>
</dbReference>
<keyword evidence="8" id="KW-1185">Reference proteome</keyword>
<dbReference type="InterPro" id="IPR050109">
    <property type="entry name" value="HTH-type_TetR-like_transc_reg"/>
</dbReference>
<proteinExistence type="predicted"/>
<accession>A0A099JG02</accession>
<sequence length="189" mass="20138">MARAGLTPARIIDAAADLADKDGFESVSMSAVARLFEVKDASLYAHVRSLHELRSGVAVLSLAELADQVGAALAGRAGHDALIAFANAYRAYATRHPGRYAATQMTLEPDVAEHSAAARHAAMTRAILRGYALNEPDETDAVRLLHATFHGFVLLERGGGFSRGARSSSASWERVLDALHTTLSNWPSS</sequence>
<keyword evidence="1" id="KW-0805">Transcription regulation</keyword>
<dbReference type="SUPFAM" id="SSF48498">
    <property type="entry name" value="Tetracyclin repressor-like, C-terminal domain"/>
    <property type="match status" value="1"/>
</dbReference>
<evidence type="ECO:0000313" key="9">
    <source>
        <dbReference type="Proteomes" id="UP000561726"/>
    </source>
</evidence>
<dbReference type="EMBL" id="JACHBQ010000001">
    <property type="protein sequence ID" value="MBB5640515.1"/>
    <property type="molecule type" value="Genomic_DNA"/>
</dbReference>
<dbReference type="SUPFAM" id="SSF46689">
    <property type="entry name" value="Homeodomain-like"/>
    <property type="match status" value="1"/>
</dbReference>
<feature type="domain" description="HTH tetR-type" evidence="5">
    <location>
        <begin position="5"/>
        <end position="65"/>
    </location>
</feature>
<dbReference type="OrthoDB" id="71867at2"/>
<dbReference type="eggNOG" id="COG1309">
    <property type="taxonomic scope" value="Bacteria"/>
</dbReference>
<dbReference type="Pfam" id="PF00440">
    <property type="entry name" value="TetR_N"/>
    <property type="match status" value="1"/>
</dbReference>
<evidence type="ECO:0000256" key="3">
    <source>
        <dbReference type="ARBA" id="ARBA00023163"/>
    </source>
</evidence>
<organism evidence="6 8">
    <name type="scientific">Cryobacterium roopkundense</name>
    <dbReference type="NCBI Taxonomy" id="1001240"/>
    <lineage>
        <taxon>Bacteria</taxon>
        <taxon>Bacillati</taxon>
        <taxon>Actinomycetota</taxon>
        <taxon>Actinomycetes</taxon>
        <taxon>Micrococcales</taxon>
        <taxon>Microbacteriaceae</taxon>
        <taxon>Cryobacterium</taxon>
    </lineage>
</organism>
<evidence type="ECO:0000313" key="8">
    <source>
        <dbReference type="Proteomes" id="UP000029864"/>
    </source>
</evidence>
<name>A0A099JG02_9MICO</name>
<evidence type="ECO:0000313" key="7">
    <source>
        <dbReference type="EMBL" id="MBB5640515.1"/>
    </source>
</evidence>
<reference evidence="6 8" key="1">
    <citation type="submission" date="2014-08" db="EMBL/GenBank/DDBJ databases">
        <authorList>
            <person name="Sisinthy S."/>
        </authorList>
    </citation>
    <scope>NUCLEOTIDE SEQUENCE [LARGE SCALE GENOMIC DNA]</scope>
    <source>
        <strain evidence="6 8">RuG17</strain>
    </source>
</reference>
<dbReference type="Gene3D" id="1.10.357.10">
    <property type="entry name" value="Tetracycline Repressor, domain 2"/>
    <property type="match status" value="1"/>
</dbReference>
<dbReference type="GO" id="GO:0003700">
    <property type="term" value="F:DNA-binding transcription factor activity"/>
    <property type="evidence" value="ECO:0007669"/>
    <property type="project" value="TreeGrafter"/>
</dbReference>
<reference evidence="7 9" key="2">
    <citation type="submission" date="2020-08" db="EMBL/GenBank/DDBJ databases">
        <title>Sequencing the genomes of 1000 actinobacteria strains.</title>
        <authorList>
            <person name="Klenk H.-P."/>
        </authorList>
    </citation>
    <scope>NUCLEOTIDE SEQUENCE [LARGE SCALE GENOMIC DNA]</scope>
    <source>
        <strain evidence="7 9">DSM 21065</strain>
    </source>
</reference>
<evidence type="ECO:0000259" key="5">
    <source>
        <dbReference type="PROSITE" id="PS50977"/>
    </source>
</evidence>
<dbReference type="PROSITE" id="PS50977">
    <property type="entry name" value="HTH_TETR_2"/>
    <property type="match status" value="1"/>
</dbReference>
<dbReference type="InterPro" id="IPR025996">
    <property type="entry name" value="MT1864/Rv1816-like_C"/>
</dbReference>
<evidence type="ECO:0000256" key="4">
    <source>
        <dbReference type="PROSITE-ProRule" id="PRU00335"/>
    </source>
</evidence>
<dbReference type="Proteomes" id="UP000029864">
    <property type="component" value="Unassembled WGS sequence"/>
</dbReference>
<dbReference type="RefSeq" id="WP_035836314.1">
    <property type="nucleotide sequence ID" value="NZ_JACHBQ010000001.1"/>
</dbReference>
<dbReference type="PANTHER" id="PTHR30055">
    <property type="entry name" value="HTH-TYPE TRANSCRIPTIONAL REGULATOR RUTR"/>
    <property type="match status" value="1"/>
</dbReference>
<evidence type="ECO:0000313" key="6">
    <source>
        <dbReference type="EMBL" id="KGJ76965.1"/>
    </source>
</evidence>
<dbReference type="Gene3D" id="1.10.10.60">
    <property type="entry name" value="Homeodomain-like"/>
    <property type="match status" value="1"/>
</dbReference>
<comment type="caution">
    <text evidence="6">The sequence shown here is derived from an EMBL/GenBank/DDBJ whole genome shotgun (WGS) entry which is preliminary data.</text>
</comment>
<evidence type="ECO:0000256" key="1">
    <source>
        <dbReference type="ARBA" id="ARBA00023015"/>
    </source>
</evidence>
<protein>
    <submittedName>
        <fullName evidence="7">AcrR family transcriptional regulator</fullName>
    </submittedName>
    <submittedName>
        <fullName evidence="6">TetR family transcriptional regulator</fullName>
    </submittedName>
</protein>
<dbReference type="STRING" id="1001240.GY21_08570"/>
<dbReference type="EMBL" id="JPXF01000029">
    <property type="protein sequence ID" value="KGJ76965.1"/>
    <property type="molecule type" value="Genomic_DNA"/>
</dbReference>
<dbReference type="InterPro" id="IPR001647">
    <property type="entry name" value="HTH_TetR"/>
</dbReference>
<keyword evidence="3" id="KW-0804">Transcription</keyword>
<dbReference type="InterPro" id="IPR036271">
    <property type="entry name" value="Tet_transcr_reg_TetR-rel_C_sf"/>
</dbReference>
<feature type="DNA-binding region" description="H-T-H motif" evidence="4">
    <location>
        <begin position="28"/>
        <end position="47"/>
    </location>
</feature>
<dbReference type="Proteomes" id="UP000561726">
    <property type="component" value="Unassembled WGS sequence"/>
</dbReference>
<dbReference type="GO" id="GO:0000976">
    <property type="term" value="F:transcription cis-regulatory region binding"/>
    <property type="evidence" value="ECO:0007669"/>
    <property type="project" value="TreeGrafter"/>
</dbReference>
<gene>
    <name evidence="7" type="ORF">BJ997_001063</name>
    <name evidence="6" type="ORF">GY21_08570</name>
</gene>
<dbReference type="AlphaFoldDB" id="A0A099JG02"/>
<evidence type="ECO:0000256" key="2">
    <source>
        <dbReference type="ARBA" id="ARBA00023125"/>
    </source>
</evidence>
<keyword evidence="2 4" id="KW-0238">DNA-binding</keyword>
<dbReference type="InterPro" id="IPR009057">
    <property type="entry name" value="Homeodomain-like_sf"/>
</dbReference>
<dbReference type="Pfam" id="PF13305">
    <property type="entry name" value="TetR_C_33"/>
    <property type="match status" value="1"/>
</dbReference>